<feature type="chain" id="PRO_5045098863" evidence="1">
    <location>
        <begin position="31"/>
        <end position="252"/>
    </location>
</feature>
<evidence type="ECO:0000313" key="3">
    <source>
        <dbReference type="Proteomes" id="UP001387215"/>
    </source>
</evidence>
<gene>
    <name evidence="2" type="ORF">V2J18_22600</name>
</gene>
<comment type="caution">
    <text evidence="2">The sequence shown here is derived from an EMBL/GenBank/DDBJ whole genome shotgun (WGS) entry which is preliminary data.</text>
</comment>
<dbReference type="RefSeq" id="WP_336132983.1">
    <property type="nucleotide sequence ID" value="NZ_JBANDL010000002.1"/>
</dbReference>
<reference evidence="2 3" key="1">
    <citation type="submission" date="2024-02" db="EMBL/GenBank/DDBJ databases">
        <title>Lysobacter Genome Sequencing and Mining.</title>
        <authorList>
            <person name="Bierman J."/>
            <person name="Walker M.C."/>
        </authorList>
    </citation>
    <scope>NUCLEOTIDE SEQUENCE [LARGE SCALE GENOMIC DNA]</scope>
    <source>
        <strain evidence="2 3">PB6250</strain>
    </source>
</reference>
<dbReference type="EMBL" id="JBANDL010000002">
    <property type="protein sequence ID" value="MEI2457453.1"/>
    <property type="molecule type" value="Genomic_DNA"/>
</dbReference>
<proteinExistence type="predicted"/>
<feature type="signal peptide" evidence="1">
    <location>
        <begin position="1"/>
        <end position="30"/>
    </location>
</feature>
<accession>A0ABU8D956</accession>
<protein>
    <submittedName>
        <fullName evidence="2">Uncharacterized protein</fullName>
    </submittedName>
</protein>
<organism evidence="2 3">
    <name type="scientific">Lysobacter firmicutimachus</name>
    <dbReference type="NCBI Taxonomy" id="1792846"/>
    <lineage>
        <taxon>Bacteria</taxon>
        <taxon>Pseudomonadati</taxon>
        <taxon>Pseudomonadota</taxon>
        <taxon>Gammaproteobacteria</taxon>
        <taxon>Lysobacterales</taxon>
        <taxon>Lysobacteraceae</taxon>
        <taxon>Lysobacter</taxon>
    </lineage>
</organism>
<evidence type="ECO:0000313" key="2">
    <source>
        <dbReference type="EMBL" id="MEI2457453.1"/>
    </source>
</evidence>
<sequence length="252" mass="28190">MPASASPIRRRLARLLLVASAASCAHTATAQMLVSDPGNLSAQIQQTGKDAIEFGKQAQRWRETVAHFRQQLIGLRRLNFAPAQMRDDFAARPDDYGLEDLCPSRSGEVRERLPSVLRQAAPDLNGPIARQQLAICQRLVLAENARYNESVRMLKTLIERGRQFQDIELQRAGVRDSPGDLAANDNEAQRFLVRSAMELDYWQARMKAYEDYIAALKWDQSRLARRAMRGPPDTGPGGRAVQAVALSLALRR</sequence>
<evidence type="ECO:0000256" key="1">
    <source>
        <dbReference type="SAM" id="SignalP"/>
    </source>
</evidence>
<name>A0ABU8D956_9GAMM</name>
<keyword evidence="1" id="KW-0732">Signal</keyword>
<keyword evidence="3" id="KW-1185">Reference proteome</keyword>
<dbReference type="Proteomes" id="UP001387215">
    <property type="component" value="Unassembled WGS sequence"/>
</dbReference>